<accession>A0A4R5L1G9</accession>
<reference evidence="1 2" key="1">
    <citation type="submission" date="2019-03" db="EMBL/GenBank/DDBJ databases">
        <title>Paraburkholderia sp. isolated from native Mimosa gymnas in Guartela State Park, Brazil.</title>
        <authorList>
            <person name="Paulitsch F."/>
            <person name="Hungria M."/>
            <person name="Delamuta J.R.M."/>
            <person name="Ribeiro R.A."/>
            <person name="Dall'Agnol R."/>
            <person name="Silva J.S.B."/>
        </authorList>
    </citation>
    <scope>NUCLEOTIDE SEQUENCE [LARGE SCALE GENOMIC DNA]</scope>
    <source>
        <strain evidence="1 2">CNPSo 3008</strain>
    </source>
</reference>
<name>A0A4R5L1G9_9BURK</name>
<dbReference type="Proteomes" id="UP000295606">
    <property type="component" value="Unassembled WGS sequence"/>
</dbReference>
<proteinExistence type="predicted"/>
<organism evidence="1 2">
    <name type="scientific">Paraburkholderia guartelaensis</name>
    <dbReference type="NCBI Taxonomy" id="2546446"/>
    <lineage>
        <taxon>Bacteria</taxon>
        <taxon>Pseudomonadati</taxon>
        <taxon>Pseudomonadota</taxon>
        <taxon>Betaproteobacteria</taxon>
        <taxon>Burkholderiales</taxon>
        <taxon>Burkholderiaceae</taxon>
        <taxon>Paraburkholderia</taxon>
    </lineage>
</organism>
<gene>
    <name evidence="1" type="ORF">E1N52_40110</name>
</gene>
<dbReference type="AlphaFoldDB" id="A0A4R5L1G9"/>
<evidence type="ECO:0000313" key="2">
    <source>
        <dbReference type="Proteomes" id="UP000295606"/>
    </source>
</evidence>
<evidence type="ECO:0000313" key="1">
    <source>
        <dbReference type="EMBL" id="TDG02342.1"/>
    </source>
</evidence>
<dbReference type="RefSeq" id="WP_133190332.1">
    <property type="nucleotide sequence ID" value="NZ_SMOD01000065.1"/>
</dbReference>
<comment type="caution">
    <text evidence="1">The sequence shown here is derived from an EMBL/GenBank/DDBJ whole genome shotgun (WGS) entry which is preliminary data.</text>
</comment>
<dbReference type="OrthoDB" id="9932962at2"/>
<protein>
    <submittedName>
        <fullName evidence="1">Uncharacterized protein</fullName>
    </submittedName>
</protein>
<dbReference type="EMBL" id="SMOD01000065">
    <property type="protein sequence ID" value="TDG02342.1"/>
    <property type="molecule type" value="Genomic_DNA"/>
</dbReference>
<sequence>MNHDFPKGELFPEDDLAPVTAESVRYVYQIRHLNRVVLGIRELELSLGNKCAPRPSSWPPLKEGFEETRLARIAFEAQYASHNELIALVKALEERMPDKKVIVQAARG</sequence>